<proteinExistence type="predicted"/>
<accession>A0A5M8PDV4</accession>
<sequence length="151" mass="17262">MFNPDPSLEAVESKDGYQIFHDVWSFTKRIKSKAITPELSKVIRKNLDACLLGKAERWYTSETDAVYKSGLRNNPDSCTLWCKALESCFRKAPGVSLSRLESLRYIIRDAQNQRDPEDFVSQIITNSKNSGLATTEAQQILFAYKHFDAEF</sequence>
<protein>
    <submittedName>
        <fullName evidence="1">Uncharacterized protein</fullName>
    </submittedName>
</protein>
<organism evidence="1 2">
    <name type="scientific">Lasallia pustulata</name>
    <dbReference type="NCBI Taxonomy" id="136370"/>
    <lineage>
        <taxon>Eukaryota</taxon>
        <taxon>Fungi</taxon>
        <taxon>Dikarya</taxon>
        <taxon>Ascomycota</taxon>
        <taxon>Pezizomycotina</taxon>
        <taxon>Lecanoromycetes</taxon>
        <taxon>OSLEUM clade</taxon>
        <taxon>Umbilicariomycetidae</taxon>
        <taxon>Umbilicariales</taxon>
        <taxon>Umbilicariaceae</taxon>
        <taxon>Lasallia</taxon>
    </lineage>
</organism>
<comment type="caution">
    <text evidence="1">The sequence shown here is derived from an EMBL/GenBank/DDBJ whole genome shotgun (WGS) entry which is preliminary data.</text>
</comment>
<name>A0A5M8PDV4_9LECA</name>
<dbReference type="EMBL" id="VXIT01000017">
    <property type="protein sequence ID" value="KAA6407415.1"/>
    <property type="molecule type" value="Genomic_DNA"/>
</dbReference>
<gene>
    <name evidence="1" type="ORF">FRX48_08658</name>
</gene>
<reference evidence="1 2" key="1">
    <citation type="submission" date="2019-09" db="EMBL/GenBank/DDBJ databases">
        <title>The hologenome of the rock-dwelling lichen Lasallia pustulata.</title>
        <authorList>
            <person name="Greshake Tzovaras B."/>
            <person name="Segers F."/>
            <person name="Bicker A."/>
            <person name="Dal Grande F."/>
            <person name="Otte J."/>
            <person name="Hankeln T."/>
            <person name="Schmitt I."/>
            <person name="Ebersberger I."/>
        </authorList>
    </citation>
    <scope>NUCLEOTIDE SEQUENCE [LARGE SCALE GENOMIC DNA]</scope>
    <source>
        <strain evidence="1">A1-1</strain>
    </source>
</reference>
<dbReference type="OrthoDB" id="5429710at2759"/>
<evidence type="ECO:0000313" key="1">
    <source>
        <dbReference type="EMBL" id="KAA6407415.1"/>
    </source>
</evidence>
<dbReference type="Proteomes" id="UP000324767">
    <property type="component" value="Unassembled WGS sequence"/>
</dbReference>
<evidence type="ECO:0000313" key="2">
    <source>
        <dbReference type="Proteomes" id="UP000324767"/>
    </source>
</evidence>
<dbReference type="AlphaFoldDB" id="A0A5M8PDV4"/>